<evidence type="ECO:0000256" key="1">
    <source>
        <dbReference type="ARBA" id="ARBA00022679"/>
    </source>
</evidence>
<dbReference type="CDD" id="cd06422">
    <property type="entry name" value="NTP_transferase_like_1"/>
    <property type="match status" value="1"/>
</dbReference>
<protein>
    <submittedName>
        <fullName evidence="4">MurNAc alpha-1-phosphate uridylyltransferase</fullName>
    </submittedName>
</protein>
<dbReference type="InterPro" id="IPR050065">
    <property type="entry name" value="GlmU-like"/>
</dbReference>
<accession>A0A4R7B8T6</accession>
<dbReference type="NCBIfam" id="NF045761">
    <property type="entry name" value="NAMPUrTaseMurU"/>
    <property type="match status" value="1"/>
</dbReference>
<dbReference type="EMBL" id="SNZP01000005">
    <property type="protein sequence ID" value="TDR80332.1"/>
    <property type="molecule type" value="Genomic_DNA"/>
</dbReference>
<keyword evidence="5" id="KW-1185">Reference proteome</keyword>
<dbReference type="Proteomes" id="UP000295611">
    <property type="component" value="Unassembled WGS sequence"/>
</dbReference>
<dbReference type="Pfam" id="PF00483">
    <property type="entry name" value="NTP_transferase"/>
    <property type="match status" value="1"/>
</dbReference>
<dbReference type="SUPFAM" id="SSF53448">
    <property type="entry name" value="Nucleotide-diphospho-sugar transferases"/>
    <property type="match status" value="1"/>
</dbReference>
<evidence type="ECO:0000259" key="3">
    <source>
        <dbReference type="Pfam" id="PF00483"/>
    </source>
</evidence>
<keyword evidence="1 4" id="KW-0808">Transferase</keyword>
<feature type="domain" description="Nucleotidyl transferase" evidence="3">
    <location>
        <begin position="2"/>
        <end position="227"/>
    </location>
</feature>
<evidence type="ECO:0000313" key="4">
    <source>
        <dbReference type="EMBL" id="TDR80332.1"/>
    </source>
</evidence>
<dbReference type="GO" id="GO:0016779">
    <property type="term" value="F:nucleotidyltransferase activity"/>
    <property type="evidence" value="ECO:0007669"/>
    <property type="project" value="UniProtKB-KW"/>
</dbReference>
<keyword evidence="2 4" id="KW-0548">Nucleotidyltransferase</keyword>
<dbReference type="PANTHER" id="PTHR43584">
    <property type="entry name" value="NUCLEOTIDYL TRANSFERASE"/>
    <property type="match status" value="1"/>
</dbReference>
<dbReference type="InterPro" id="IPR054790">
    <property type="entry name" value="MurU"/>
</dbReference>
<dbReference type="InterPro" id="IPR005835">
    <property type="entry name" value="NTP_transferase_dom"/>
</dbReference>
<reference evidence="4 5" key="1">
    <citation type="submission" date="2019-03" db="EMBL/GenBank/DDBJ databases">
        <title>Genomic Encyclopedia of Type Strains, Phase III (KMG-III): the genomes of soil and plant-associated and newly described type strains.</title>
        <authorList>
            <person name="Whitman W."/>
        </authorList>
    </citation>
    <scope>NUCLEOTIDE SEQUENCE [LARGE SCALE GENOMIC DNA]</scope>
    <source>
        <strain evidence="4 5">CECT 8976</strain>
    </source>
</reference>
<dbReference type="AlphaFoldDB" id="A0A4R7B8T6"/>
<dbReference type="Gene3D" id="3.90.550.10">
    <property type="entry name" value="Spore Coat Polysaccharide Biosynthesis Protein SpsA, Chain A"/>
    <property type="match status" value="1"/>
</dbReference>
<dbReference type="RefSeq" id="WP_208108258.1">
    <property type="nucleotide sequence ID" value="NZ_SNZP01000005.1"/>
</dbReference>
<name>A0A4R7B8T6_9NEIS</name>
<proteinExistence type="predicted"/>
<organism evidence="4 5">
    <name type="scientific">Paludibacterium purpuratum</name>
    <dbReference type="NCBI Taxonomy" id="1144873"/>
    <lineage>
        <taxon>Bacteria</taxon>
        <taxon>Pseudomonadati</taxon>
        <taxon>Pseudomonadota</taxon>
        <taxon>Betaproteobacteria</taxon>
        <taxon>Neisseriales</taxon>
        <taxon>Chromobacteriaceae</taxon>
        <taxon>Paludibacterium</taxon>
    </lineage>
</organism>
<comment type="caution">
    <text evidence="4">The sequence shown here is derived from an EMBL/GenBank/DDBJ whole genome shotgun (WGS) entry which is preliminary data.</text>
</comment>
<dbReference type="PANTHER" id="PTHR43584:SF8">
    <property type="entry name" value="N-ACETYLMURAMATE ALPHA-1-PHOSPHATE URIDYLYLTRANSFERASE"/>
    <property type="match status" value="1"/>
</dbReference>
<evidence type="ECO:0000256" key="2">
    <source>
        <dbReference type="ARBA" id="ARBA00022695"/>
    </source>
</evidence>
<dbReference type="InterPro" id="IPR029044">
    <property type="entry name" value="Nucleotide-diphossugar_trans"/>
</dbReference>
<sequence>MKAMILAAGRGERMRPLTDHTPKPLLRVGAETLIGWHIRRLAACGIRELVINHAWLGERLQAALGDGAAYGVRIAWSAEHEALETAGGIAQALPLLGDAPFLLVNGDVLCDLDFARLMAAAQRLDGHARQAHLILVDNPPHRPGGDFTLHPDGRVTREPVEGLPRLTYAGIGAYHPSLLADLARRSPVRETLLNVFIEAMARGTISGERLSGLWLDVGTPERLQEADRIAAGWACP</sequence>
<gene>
    <name evidence="4" type="ORF">DFP86_105196</name>
</gene>
<evidence type="ECO:0000313" key="5">
    <source>
        <dbReference type="Proteomes" id="UP000295611"/>
    </source>
</evidence>